<proteinExistence type="predicted"/>
<accession>A0A3B0XL94</accession>
<reference evidence="1" key="1">
    <citation type="submission" date="2018-06" db="EMBL/GenBank/DDBJ databases">
        <authorList>
            <person name="Zhirakovskaya E."/>
        </authorList>
    </citation>
    <scope>NUCLEOTIDE SEQUENCE</scope>
</reference>
<gene>
    <name evidence="1" type="ORF">MNBD_GAMMA07-133</name>
</gene>
<dbReference type="AlphaFoldDB" id="A0A3B0XL94"/>
<protein>
    <submittedName>
        <fullName evidence="1">Uncharacterized protein</fullName>
    </submittedName>
</protein>
<organism evidence="1">
    <name type="scientific">hydrothermal vent metagenome</name>
    <dbReference type="NCBI Taxonomy" id="652676"/>
    <lineage>
        <taxon>unclassified sequences</taxon>
        <taxon>metagenomes</taxon>
        <taxon>ecological metagenomes</taxon>
    </lineage>
</organism>
<evidence type="ECO:0000313" key="1">
    <source>
        <dbReference type="EMBL" id="VAW57106.1"/>
    </source>
</evidence>
<name>A0A3B0XL94_9ZZZZ</name>
<dbReference type="EMBL" id="UOFF01000335">
    <property type="protein sequence ID" value="VAW57106.1"/>
    <property type="molecule type" value="Genomic_DNA"/>
</dbReference>
<sequence>MSTQFIRHLLLAFTIMSTPVWAEAPATFNYTGQVNVKGTPFEGNGFFRFALVNFDCTEATNAIAENCKTLWSNDGSSTQGSEPVAAVELIVSKGKFNIDIGDTSNAGSVPLDPNLLQQKPLYLRTWFDDGKNGAEQLKPDYELKSTPYALASKVAENGIGQVWAEQLSNRGVGNIYLNDTGRAISIRVSYGFIDQGTGDRITYSFFIDKATPPTNKIIDLIPSNTFSIIVPNGQYYQLKIANDLGRTNSIILGSWMELR</sequence>